<dbReference type="PANTHER" id="PTHR31973:SF113">
    <property type="entry name" value="PROTEIN FAR1-RELATED SEQUENCE 5-LIKE"/>
    <property type="match status" value="1"/>
</dbReference>
<reference evidence="6" key="1">
    <citation type="submission" date="2023-07" db="EMBL/GenBank/DDBJ databases">
        <title>draft genome sequence of fig (Ficus carica).</title>
        <authorList>
            <person name="Takahashi T."/>
            <person name="Nishimura K."/>
        </authorList>
    </citation>
    <scope>NUCLEOTIDE SEQUENCE</scope>
</reference>
<evidence type="ECO:0000313" key="7">
    <source>
        <dbReference type="Proteomes" id="UP001187192"/>
    </source>
</evidence>
<dbReference type="GO" id="GO:0008270">
    <property type="term" value="F:zinc ion binding"/>
    <property type="evidence" value="ECO:0007669"/>
    <property type="project" value="UniProtKB-KW"/>
</dbReference>
<comment type="caution">
    <text evidence="6">The sequence shown here is derived from an EMBL/GenBank/DDBJ whole genome shotgun (WGS) entry which is preliminary data.</text>
</comment>
<dbReference type="AlphaFoldDB" id="A0AA87YXS4"/>
<dbReference type="PANTHER" id="PTHR31973">
    <property type="entry name" value="POLYPROTEIN, PUTATIVE-RELATED"/>
    <property type="match status" value="1"/>
</dbReference>
<evidence type="ECO:0000256" key="1">
    <source>
        <dbReference type="ARBA" id="ARBA00022723"/>
    </source>
</evidence>
<dbReference type="SMART" id="SM00575">
    <property type="entry name" value="ZnF_PMZ"/>
    <property type="match status" value="1"/>
</dbReference>
<dbReference type="PROSITE" id="PS50966">
    <property type="entry name" value="ZF_SWIM"/>
    <property type="match status" value="1"/>
</dbReference>
<dbReference type="InterPro" id="IPR007527">
    <property type="entry name" value="Znf_SWIM"/>
</dbReference>
<dbReference type="InterPro" id="IPR006564">
    <property type="entry name" value="Znf_PMZ"/>
</dbReference>
<keyword evidence="2 4" id="KW-0863">Zinc-finger</keyword>
<evidence type="ECO:0000256" key="2">
    <source>
        <dbReference type="ARBA" id="ARBA00022771"/>
    </source>
</evidence>
<evidence type="ECO:0000256" key="3">
    <source>
        <dbReference type="ARBA" id="ARBA00022833"/>
    </source>
</evidence>
<keyword evidence="1" id="KW-0479">Metal-binding</keyword>
<protein>
    <recommendedName>
        <fullName evidence="5">SWIM-type domain-containing protein</fullName>
    </recommendedName>
</protein>
<keyword evidence="3" id="KW-0862">Zinc</keyword>
<dbReference type="Pfam" id="PF04434">
    <property type="entry name" value="SWIM"/>
    <property type="match status" value="1"/>
</dbReference>
<accession>A0AA87YXS4</accession>
<feature type="domain" description="SWIM-type" evidence="5">
    <location>
        <begin position="303"/>
        <end position="335"/>
    </location>
</feature>
<evidence type="ECO:0000256" key="4">
    <source>
        <dbReference type="PROSITE-ProRule" id="PRU00325"/>
    </source>
</evidence>
<keyword evidence="7" id="KW-1185">Reference proteome</keyword>
<dbReference type="EMBL" id="BTGU01009145">
    <property type="protein sequence ID" value="GMN21529.1"/>
    <property type="molecule type" value="Genomic_DNA"/>
</dbReference>
<evidence type="ECO:0000313" key="6">
    <source>
        <dbReference type="EMBL" id="GMN21529.1"/>
    </source>
</evidence>
<sequence length="398" mass="45677">MEDVCVYVKYNGQWDGTLRYVSGEMKGILVPETATYVGLIELVRSIRGPTNTIVMRYSVKPGLPLVRIQCDADIKFYIHLKKKDVHVLIKFPITIDVLDESAAEAIPPELGESNYIDVQLSREGVQNDEVMQHVDGRPNLIIPSPTPYNPHLPPHVDNLKFAANLVYPDAAFGICVQYLAANLKTKYKDFKGPLKTYFDGASRSYLLSEHHRHMEFIRNRNPDMHRYLVQADPTKWSRAYFNGRRYAIMTTNIAESLNNVDRKARLMPVGFLVEWLRELQQRWFFQRSDQFEYAVTNNASQIWIVDISEMTCTCRRFQVDQIPCPHAMAIFHPIGSADGWDVPEEVRSQIVNPPKTKCGPGRPRVRRILSQGEEHDLFGVGDVMVMDTTDKPIPIQYH</sequence>
<organism evidence="6 7">
    <name type="scientific">Ficus carica</name>
    <name type="common">Common fig</name>
    <dbReference type="NCBI Taxonomy" id="3494"/>
    <lineage>
        <taxon>Eukaryota</taxon>
        <taxon>Viridiplantae</taxon>
        <taxon>Streptophyta</taxon>
        <taxon>Embryophyta</taxon>
        <taxon>Tracheophyta</taxon>
        <taxon>Spermatophyta</taxon>
        <taxon>Magnoliopsida</taxon>
        <taxon>eudicotyledons</taxon>
        <taxon>Gunneridae</taxon>
        <taxon>Pentapetalae</taxon>
        <taxon>rosids</taxon>
        <taxon>fabids</taxon>
        <taxon>Rosales</taxon>
        <taxon>Moraceae</taxon>
        <taxon>Ficeae</taxon>
        <taxon>Ficus</taxon>
    </lineage>
</organism>
<dbReference type="Proteomes" id="UP001187192">
    <property type="component" value="Unassembled WGS sequence"/>
</dbReference>
<name>A0AA87YXS4_FICCA</name>
<gene>
    <name evidence="6" type="ORF">TIFTF001_051134</name>
</gene>
<evidence type="ECO:0000259" key="5">
    <source>
        <dbReference type="PROSITE" id="PS50966"/>
    </source>
</evidence>
<proteinExistence type="predicted"/>